<dbReference type="Proteomes" id="UP000290092">
    <property type="component" value="Unassembled WGS sequence"/>
</dbReference>
<dbReference type="PANTHER" id="PTHR35272:SF3">
    <property type="entry name" value="THIOL:DISULFIDE INTERCHANGE PROTEIN DSBC"/>
    <property type="match status" value="1"/>
</dbReference>
<accession>A0AAX2AL56</accession>
<sequence length="434" mass="50089">MKKTLLITTLLASSLFANEQRVDLEQFKSIEMIKKSGIYLKQAKKLDDKWFLLEGKQNGRKLNLYTDKNMLIVGRGFNLKDFKEIKFDIDTKKYKENALFKIGNGPNEYILFTDPECPYCRMLDEKLSSKAAKENFTIYTYFFPLSFHLAAVPMSKAILNQPKERRAEYSSKLMNMQLDEIIKEVDKYSNDLYKNILIALDNQRMSQLALKYVDAINKAYNLKLATNDEIKKYCASKITQTKDNVKIDNMLNSSIRNITDDFEISGTPTLYDMEGNKINNPNEIFSKHPMVNMDAIKKIEKLGKTIKLGKEGAEKLYIFSSTKCPHCVEQFKNKKFIDYLKSKYELNFVLMNTGNPNLALAELIYLHSINDMKKRAVEFEAIMNGKRIDNLPKIETLDKNAINAYMKLIDETYVNSTPVIISKDGKIIDSPNKL</sequence>
<organism evidence="1 2">
    <name type="scientific">Malaciobacter mytili LMG 24559</name>
    <dbReference type="NCBI Taxonomy" id="1032238"/>
    <lineage>
        <taxon>Bacteria</taxon>
        <taxon>Pseudomonadati</taxon>
        <taxon>Campylobacterota</taxon>
        <taxon>Epsilonproteobacteria</taxon>
        <taxon>Campylobacterales</taxon>
        <taxon>Arcobacteraceae</taxon>
        <taxon>Malaciobacter</taxon>
    </lineage>
</organism>
<reference evidence="1 2" key="1">
    <citation type="submission" date="2017-09" db="EMBL/GenBank/DDBJ databases">
        <title>Genomics of the genus Arcobacter.</title>
        <authorList>
            <person name="Perez-Cataluna A."/>
            <person name="Figueras M.J."/>
            <person name="Salas-Masso N."/>
        </authorList>
    </citation>
    <scope>NUCLEOTIDE SEQUENCE [LARGE SCALE GENOMIC DNA]</scope>
    <source>
        <strain evidence="1 2">CECT 7386</strain>
    </source>
</reference>
<evidence type="ECO:0000313" key="2">
    <source>
        <dbReference type="Proteomes" id="UP000290092"/>
    </source>
</evidence>
<dbReference type="InterPro" id="IPR036249">
    <property type="entry name" value="Thioredoxin-like_sf"/>
</dbReference>
<comment type="caution">
    <text evidence="1">The sequence shown here is derived from an EMBL/GenBank/DDBJ whole genome shotgun (WGS) entry which is preliminary data.</text>
</comment>
<dbReference type="Gene3D" id="3.40.30.10">
    <property type="entry name" value="Glutaredoxin"/>
    <property type="match status" value="2"/>
</dbReference>
<gene>
    <name evidence="1" type="ORF">CP985_03380</name>
</gene>
<dbReference type="EMBL" id="NXID01000008">
    <property type="protein sequence ID" value="RXK16466.1"/>
    <property type="molecule type" value="Genomic_DNA"/>
</dbReference>
<keyword evidence="2" id="KW-1185">Reference proteome</keyword>
<evidence type="ECO:0000313" key="1">
    <source>
        <dbReference type="EMBL" id="RXK16466.1"/>
    </source>
</evidence>
<dbReference type="RefSeq" id="WP_114843307.1">
    <property type="nucleotide sequence ID" value="NZ_CP031220.1"/>
</dbReference>
<dbReference type="InterPro" id="IPR051470">
    <property type="entry name" value="Thiol:disulfide_interchange"/>
</dbReference>
<name>A0AAX2AL56_9BACT</name>
<protein>
    <recommendedName>
        <fullName evidence="3">Thioredoxin-like fold domain-containing protein</fullName>
    </recommendedName>
</protein>
<dbReference type="PANTHER" id="PTHR35272">
    <property type="entry name" value="THIOL:DISULFIDE INTERCHANGE PROTEIN DSBC-RELATED"/>
    <property type="match status" value="1"/>
</dbReference>
<proteinExistence type="predicted"/>
<dbReference type="SUPFAM" id="SSF52833">
    <property type="entry name" value="Thioredoxin-like"/>
    <property type="match status" value="2"/>
</dbReference>
<dbReference type="AlphaFoldDB" id="A0AAX2AL56"/>
<evidence type="ECO:0008006" key="3">
    <source>
        <dbReference type="Google" id="ProtNLM"/>
    </source>
</evidence>
<dbReference type="KEGG" id="amyt:AMYT_a0101"/>